<feature type="region of interest" description="Disordered" evidence="2">
    <location>
        <begin position="74"/>
        <end position="166"/>
    </location>
</feature>
<feature type="region of interest" description="Disordered" evidence="2">
    <location>
        <begin position="1"/>
        <end position="56"/>
    </location>
</feature>
<evidence type="ECO:0000256" key="1">
    <source>
        <dbReference type="ARBA" id="ARBA00023054"/>
    </source>
</evidence>
<dbReference type="PANTHER" id="PTHR21549">
    <property type="entry name" value="MUTATED IN BLADDER CANCER 1"/>
    <property type="match status" value="1"/>
</dbReference>
<keyword evidence="4" id="KW-1185">Reference proteome</keyword>
<reference evidence="3 4" key="1">
    <citation type="journal article" date="2008" name="Nature">
        <title>The genome of the choanoflagellate Monosiga brevicollis and the origin of metazoans.</title>
        <authorList>
            <consortium name="JGI Sequencing"/>
            <person name="King N."/>
            <person name="Westbrook M.J."/>
            <person name="Young S.L."/>
            <person name="Kuo A."/>
            <person name="Abedin M."/>
            <person name="Chapman J."/>
            <person name="Fairclough S."/>
            <person name="Hellsten U."/>
            <person name="Isogai Y."/>
            <person name="Letunic I."/>
            <person name="Marr M."/>
            <person name="Pincus D."/>
            <person name="Putnam N."/>
            <person name="Rokas A."/>
            <person name="Wright K.J."/>
            <person name="Zuzow R."/>
            <person name="Dirks W."/>
            <person name="Good M."/>
            <person name="Goodstein D."/>
            <person name="Lemons D."/>
            <person name="Li W."/>
            <person name="Lyons J.B."/>
            <person name="Morris A."/>
            <person name="Nichols S."/>
            <person name="Richter D.J."/>
            <person name="Salamov A."/>
            <person name="Bork P."/>
            <person name="Lim W.A."/>
            <person name="Manning G."/>
            <person name="Miller W.T."/>
            <person name="McGinnis W."/>
            <person name="Shapiro H."/>
            <person name="Tjian R."/>
            <person name="Grigoriev I.V."/>
            <person name="Rokhsar D."/>
        </authorList>
    </citation>
    <scope>NUCLEOTIDE SEQUENCE [LARGE SCALE GENOMIC DNA]</scope>
    <source>
        <strain evidence="4">MX1 / ATCC 50154</strain>
    </source>
</reference>
<sequence length="602" mass="68305">MASVVQLTLPDSSEDGGSERGAGSAETQNRQAATRTKTGGLAPGLRVRKPPTAFARPGIVRKSLVVPDAPVTAHQESLNALRRQAARLKQRQGAAARYGSARPQKSHPDAVHDAPAQDHELGDAEPAAAELPQPTDLNSMQVTPGATTRRGDTKRHPKGSKNGGKRTVMEELKRLLQDERALERQLQHDVFRRFHNQPLVDPASLQRHAEELAAQRQQEKQQMQAQLAETRSAVQDLAELLRQPDRDPDYVARVNTRVQGCESHIQEFKTSRADAYEMLLREEVALGRELELLLAQFERWLHDNRHPGMRKSRTGLHARPGTAPAPDLPPEVGQYETYLHAHGGKQGGWETYDHGVFVRVYKKHRGARGPLVAEVAEQLLGKTRDNVEEHLEWYEELRRLDSVRREAVAQWRAARAAREEEQRQQQRQEDEERYAQEQQAARRAAERLQQHQAQKQRELERWRRQREEQEQEERQAAEAARHKRQQRAAAQRAARQAALQAKVAEHSARKQQAQAEKKQLTDTLERQQRLEAQRQAAKIRERNAAAIAQLEADKKREAAQAEADAAKQQAKLDALRDKASHVWPGFSTTMLRFSPPIFLQPE</sequence>
<dbReference type="STRING" id="81824.A9UWC0"/>
<dbReference type="KEGG" id="mbr:MONBRDRAFT_7227"/>
<protein>
    <recommendedName>
        <fullName evidence="5">Coiled-coil domain-containing protein 112</fullName>
    </recommendedName>
</protein>
<feature type="region of interest" description="Disordered" evidence="2">
    <location>
        <begin position="211"/>
        <end position="230"/>
    </location>
</feature>
<feature type="compositionally biased region" description="Low complexity" evidence="2">
    <location>
        <begin position="487"/>
        <end position="502"/>
    </location>
</feature>
<name>A9UWC0_MONBE</name>
<feature type="compositionally biased region" description="Low complexity" evidence="2">
    <location>
        <begin position="220"/>
        <end position="229"/>
    </location>
</feature>
<dbReference type="PANTHER" id="PTHR21549:SF0">
    <property type="entry name" value="COILED-COIL DOMAIN-CONTAINING PROTEIN 112"/>
    <property type="match status" value="1"/>
</dbReference>
<dbReference type="Proteomes" id="UP000001357">
    <property type="component" value="Unassembled WGS sequence"/>
</dbReference>
<dbReference type="EMBL" id="CH991547">
    <property type="protein sequence ID" value="EDQ90536.1"/>
    <property type="molecule type" value="Genomic_DNA"/>
</dbReference>
<feature type="compositionally biased region" description="Basic and acidic residues" evidence="2">
    <location>
        <begin position="443"/>
        <end position="480"/>
    </location>
</feature>
<feature type="compositionally biased region" description="Basic and acidic residues" evidence="2">
    <location>
        <begin position="106"/>
        <end position="122"/>
    </location>
</feature>
<dbReference type="RefSeq" id="XP_001744587.1">
    <property type="nucleotide sequence ID" value="XM_001744535.1"/>
</dbReference>
<feature type="compositionally biased region" description="Polar residues" evidence="2">
    <location>
        <begin position="1"/>
        <end position="11"/>
    </location>
</feature>
<evidence type="ECO:0000313" key="4">
    <source>
        <dbReference type="Proteomes" id="UP000001357"/>
    </source>
</evidence>
<dbReference type="InParanoid" id="A9UWC0"/>
<keyword evidence="1" id="KW-0175">Coiled coil</keyword>
<proteinExistence type="predicted"/>
<feature type="compositionally biased region" description="Polar residues" evidence="2">
    <location>
        <begin position="135"/>
        <end position="146"/>
    </location>
</feature>
<feature type="region of interest" description="Disordered" evidence="2">
    <location>
        <begin position="420"/>
        <end position="521"/>
    </location>
</feature>
<organism evidence="3 4">
    <name type="scientific">Monosiga brevicollis</name>
    <name type="common">Choanoflagellate</name>
    <dbReference type="NCBI Taxonomy" id="81824"/>
    <lineage>
        <taxon>Eukaryota</taxon>
        <taxon>Choanoflagellata</taxon>
        <taxon>Craspedida</taxon>
        <taxon>Salpingoecidae</taxon>
        <taxon>Monosiga</taxon>
    </lineage>
</organism>
<dbReference type="eggNOG" id="ENOG502QUHE">
    <property type="taxonomic scope" value="Eukaryota"/>
</dbReference>
<accession>A9UWC0</accession>
<dbReference type="OMA" id="DIKEHVQ"/>
<dbReference type="GeneID" id="5889968"/>
<dbReference type="InterPro" id="IPR039902">
    <property type="entry name" value="CCDC148/CCDC112"/>
</dbReference>
<evidence type="ECO:0000256" key="2">
    <source>
        <dbReference type="SAM" id="MobiDB-lite"/>
    </source>
</evidence>
<evidence type="ECO:0008006" key="5">
    <source>
        <dbReference type="Google" id="ProtNLM"/>
    </source>
</evidence>
<feature type="compositionally biased region" description="Basic and acidic residues" evidence="2">
    <location>
        <begin position="420"/>
        <end position="435"/>
    </location>
</feature>
<evidence type="ECO:0000313" key="3">
    <source>
        <dbReference type="EMBL" id="EDQ90536.1"/>
    </source>
</evidence>
<gene>
    <name evidence="3" type="ORF">MONBRDRAFT_7227</name>
</gene>
<feature type="compositionally biased region" description="Polar residues" evidence="2">
    <location>
        <begin position="25"/>
        <end position="37"/>
    </location>
</feature>
<dbReference type="AlphaFoldDB" id="A9UWC0"/>